<dbReference type="Pfam" id="PF04851">
    <property type="entry name" value="ResIII"/>
    <property type="match status" value="1"/>
</dbReference>
<dbReference type="GO" id="GO:0005829">
    <property type="term" value="C:cytosol"/>
    <property type="evidence" value="ECO:0007669"/>
    <property type="project" value="TreeGrafter"/>
</dbReference>
<dbReference type="EMBL" id="AVPJ01000003">
    <property type="protein sequence ID" value="KGN33901.1"/>
    <property type="molecule type" value="Genomic_DNA"/>
</dbReference>
<dbReference type="NCBIfam" id="NF046051">
    <property type="entry name" value="restrict_EcoAI"/>
    <property type="match status" value="1"/>
</dbReference>
<dbReference type="PANTHER" id="PTHR47396:SF1">
    <property type="entry name" value="ATP-DEPENDENT HELICASE IRC3-RELATED"/>
    <property type="match status" value="1"/>
</dbReference>
<dbReference type="eggNOG" id="COG4096">
    <property type="taxonomic scope" value="Bacteria"/>
</dbReference>
<dbReference type="RefSeq" id="WP_035913680.1">
    <property type="nucleotide sequence ID" value="NZ_AVPJ01000003.1"/>
</dbReference>
<dbReference type="GO" id="GO:0009035">
    <property type="term" value="F:type I site-specific deoxyribonuclease activity"/>
    <property type="evidence" value="ECO:0007669"/>
    <property type="project" value="UniProtKB-EC"/>
</dbReference>
<keyword evidence="3" id="KW-0547">Nucleotide-binding</keyword>
<dbReference type="Gene3D" id="3.40.50.300">
    <property type="entry name" value="P-loop containing nucleotide triphosphate hydrolases"/>
    <property type="match status" value="2"/>
</dbReference>
<organism evidence="3 4">
    <name type="scientific">Knoellia sinensis KCTC 19936</name>
    <dbReference type="NCBI Taxonomy" id="1385520"/>
    <lineage>
        <taxon>Bacteria</taxon>
        <taxon>Bacillati</taxon>
        <taxon>Actinomycetota</taxon>
        <taxon>Actinomycetes</taxon>
        <taxon>Micrococcales</taxon>
        <taxon>Intrasporangiaceae</taxon>
        <taxon>Knoellia</taxon>
    </lineage>
</organism>
<keyword evidence="3" id="KW-0067">ATP-binding</keyword>
<dbReference type="OrthoDB" id="9776021at2"/>
<evidence type="ECO:0000259" key="2">
    <source>
        <dbReference type="PROSITE" id="PS51192"/>
    </source>
</evidence>
<name>A0A0A0JE56_9MICO</name>
<dbReference type="Pfam" id="PF08463">
    <property type="entry name" value="EcoEI_R_C"/>
    <property type="match status" value="1"/>
</dbReference>
<dbReference type="SUPFAM" id="SSF52540">
    <property type="entry name" value="P-loop containing nucleoside triphosphate hydrolases"/>
    <property type="match status" value="1"/>
</dbReference>
<dbReference type="InterPro" id="IPR027417">
    <property type="entry name" value="P-loop_NTPase"/>
</dbReference>
<gene>
    <name evidence="3" type="ORF">N802_08940</name>
</gene>
<evidence type="ECO:0000256" key="1">
    <source>
        <dbReference type="SAM" id="MobiDB-lite"/>
    </source>
</evidence>
<feature type="compositionally biased region" description="Acidic residues" evidence="1">
    <location>
        <begin position="562"/>
        <end position="576"/>
    </location>
</feature>
<keyword evidence="3" id="KW-0347">Helicase</keyword>
<dbReference type="SMART" id="SM00487">
    <property type="entry name" value="DEXDc"/>
    <property type="match status" value="1"/>
</dbReference>
<keyword evidence="4" id="KW-1185">Reference proteome</keyword>
<evidence type="ECO:0000313" key="3">
    <source>
        <dbReference type="EMBL" id="KGN33901.1"/>
    </source>
</evidence>
<dbReference type="InterPro" id="IPR001650">
    <property type="entry name" value="Helicase_C-like"/>
</dbReference>
<protein>
    <submittedName>
        <fullName evidence="3">DEAD/DEAH box helicase</fullName>
    </submittedName>
</protein>
<dbReference type="GO" id="GO:0005524">
    <property type="term" value="F:ATP binding"/>
    <property type="evidence" value="ECO:0007669"/>
    <property type="project" value="UniProtKB-KW"/>
</dbReference>
<dbReference type="InterPro" id="IPR050742">
    <property type="entry name" value="Helicase_Restrict-Modif_Enz"/>
</dbReference>
<dbReference type="STRING" id="1385520.N802_08940"/>
<dbReference type="InterPro" id="IPR013670">
    <property type="entry name" value="EcoEI_R_C_dom"/>
</dbReference>
<dbReference type="Gene3D" id="3.90.1570.30">
    <property type="match status" value="1"/>
</dbReference>
<dbReference type="GO" id="GO:0009307">
    <property type="term" value="P:DNA restriction-modification system"/>
    <property type="evidence" value="ECO:0007669"/>
    <property type="project" value="UniProtKB-KW"/>
</dbReference>
<feature type="domain" description="Helicase ATP-binding" evidence="2">
    <location>
        <begin position="177"/>
        <end position="344"/>
    </location>
</feature>
<reference evidence="3 4" key="1">
    <citation type="submission" date="2013-08" db="EMBL/GenBank/DDBJ databases">
        <title>The genome sequence of Knoellia sinensis.</title>
        <authorList>
            <person name="Zhu W."/>
            <person name="Wang G."/>
        </authorList>
    </citation>
    <scope>NUCLEOTIDE SEQUENCE [LARGE SCALE GENOMIC DNA]</scope>
    <source>
        <strain evidence="3 4">KCTC 19936</strain>
    </source>
</reference>
<dbReference type="InterPro" id="IPR006935">
    <property type="entry name" value="Helicase/UvrB_N"/>
</dbReference>
<dbReference type="GO" id="GO:0004386">
    <property type="term" value="F:helicase activity"/>
    <property type="evidence" value="ECO:0007669"/>
    <property type="project" value="UniProtKB-KW"/>
</dbReference>
<comment type="caution">
    <text evidence="3">The sequence shown here is derived from an EMBL/GenBank/DDBJ whole genome shotgun (WGS) entry which is preliminary data.</text>
</comment>
<dbReference type="PANTHER" id="PTHR47396">
    <property type="entry name" value="TYPE I RESTRICTION ENZYME ECOKI R PROTEIN"/>
    <property type="match status" value="1"/>
</dbReference>
<accession>A0A0A0JE56</accession>
<dbReference type="PROSITE" id="PS51192">
    <property type="entry name" value="HELICASE_ATP_BIND_1"/>
    <property type="match status" value="1"/>
</dbReference>
<sequence>MLQGPPERDTCRDVILPALAKVGWADELIRPEYPVTAMRVVSGSGVERELGAGRVDYVLEVVSGLPVAVVEAKRAYRSAADGVQQAVRYAEQLDVPIAYASNGKEIIERDLLAGTERVVDSFMTPAEAWSRYASAHGLDKDGAELLQQPFNRIKRTASGDVIEPRWYQTVAVHRVLSAIARGERRILLLMATGTGKTFTAMQLVQKLRAHARIVNPGRNHRVLYLADRDALVEQPRRKDFTVAFGADPLWRVAGGANRSREIYFATYQALAGGDDEGKLFRDYPSDFFDVVIVDECHRGSAAENSSWRQILEHFDSAVQVGLTATPKQGDTVDTFRYFGEPVFTYSLRQGIEDGFLAPYRVRRVLLSPDTEGWEPDPGQLDRFGREIPEGRYSTRDFERVVRLLMRTDLVASFLSRILRRDPTARMIIFCVDQQHADDMRRAMVNANPTLVAADPEWVVRIVGAEGEKVRLLEAFSDPERTSPVVATTSRLLSTGVDIEDLKYVVLFRPVGSAVEFKQIIGRGTRLYPDKGKASFEIVDFVGATSHFADPDFDGFPSWVVDNTEDDDPGAEDEDTGGDPTDPSPSTVADPAPPFTVTDPVGEDEVSPPDGAGHQRPEKLTVDDGHFFVVAEAVQVPDTSTGKLVLTEYGEYVAGRVRQLASGPHALADRWARQPSRQEVLAELKAADIDLSDLSPTGEDGVDPLDVLMQVAWNVPARTRAERVRRAREAHHVDMEARSETARAVLNALLDRYAVHGVDEITSPEVVRLPPISDLGSPRDIVSTLGGGVTLGSVINEVQEWIYSDKSVS</sequence>
<dbReference type="Pfam" id="PF00271">
    <property type="entry name" value="Helicase_C"/>
    <property type="match status" value="1"/>
</dbReference>
<feature type="region of interest" description="Disordered" evidence="1">
    <location>
        <begin position="555"/>
        <end position="617"/>
    </location>
</feature>
<dbReference type="AlphaFoldDB" id="A0A0A0JE56"/>
<dbReference type="Proteomes" id="UP000030002">
    <property type="component" value="Unassembled WGS sequence"/>
</dbReference>
<proteinExistence type="predicted"/>
<dbReference type="CDD" id="cd18032">
    <property type="entry name" value="DEXHc_RE_I_III_res"/>
    <property type="match status" value="1"/>
</dbReference>
<keyword evidence="3" id="KW-0378">Hydrolase</keyword>
<dbReference type="GO" id="GO:0003677">
    <property type="term" value="F:DNA binding"/>
    <property type="evidence" value="ECO:0007669"/>
    <property type="project" value="UniProtKB-KW"/>
</dbReference>
<dbReference type="InterPro" id="IPR014001">
    <property type="entry name" value="Helicase_ATP-bd"/>
</dbReference>
<evidence type="ECO:0000313" key="4">
    <source>
        <dbReference type="Proteomes" id="UP000030002"/>
    </source>
</evidence>